<evidence type="ECO:0000313" key="3">
    <source>
        <dbReference type="Proteomes" id="UP000091857"/>
    </source>
</evidence>
<dbReference type="OrthoDB" id="1929763at2759"/>
<dbReference type="Gramene" id="Manes.04G021300.1.v8.1">
    <property type="protein sequence ID" value="Manes.04G021300.1.v8.1.CDS.1"/>
    <property type="gene ID" value="Manes.04G021300.v8.1"/>
</dbReference>
<dbReference type="Proteomes" id="UP000091857">
    <property type="component" value="Chromosome 4"/>
</dbReference>
<feature type="transmembrane region" description="Helical" evidence="1">
    <location>
        <begin position="136"/>
        <end position="157"/>
    </location>
</feature>
<accession>A0A2C9VYT8</accession>
<keyword evidence="1" id="KW-0472">Membrane</keyword>
<reference evidence="3" key="1">
    <citation type="journal article" date="2016" name="Nat. Biotechnol.">
        <title>Sequencing wild and cultivated cassava and related species reveals extensive interspecific hybridization and genetic diversity.</title>
        <authorList>
            <person name="Bredeson J.V."/>
            <person name="Lyons J.B."/>
            <person name="Prochnik S.E."/>
            <person name="Wu G.A."/>
            <person name="Ha C.M."/>
            <person name="Edsinger-Gonzales E."/>
            <person name="Grimwood J."/>
            <person name="Schmutz J."/>
            <person name="Rabbi I.Y."/>
            <person name="Egesi C."/>
            <person name="Nauluvula P."/>
            <person name="Lebot V."/>
            <person name="Ndunguru J."/>
            <person name="Mkamilo G."/>
            <person name="Bart R.S."/>
            <person name="Setter T.L."/>
            <person name="Gleadow R.M."/>
            <person name="Kulakow P."/>
            <person name="Ferguson M.E."/>
            <person name="Rounsley S."/>
            <person name="Rokhsar D.S."/>
        </authorList>
    </citation>
    <scope>NUCLEOTIDE SEQUENCE [LARGE SCALE GENOMIC DNA]</scope>
    <source>
        <strain evidence="3">cv. AM560-2</strain>
    </source>
</reference>
<dbReference type="STRING" id="3983.A0A2C9VYT8"/>
<gene>
    <name evidence="2" type="ORF">MANES_04G021300v8</name>
</gene>
<comment type="caution">
    <text evidence="2">The sequence shown here is derived from an EMBL/GenBank/DDBJ whole genome shotgun (WGS) entry which is preliminary data.</text>
</comment>
<keyword evidence="1" id="KW-1133">Transmembrane helix</keyword>
<dbReference type="AlphaFoldDB" id="A0A2C9VYT8"/>
<evidence type="ECO:0000313" key="2">
    <source>
        <dbReference type="EMBL" id="OAY51625.1"/>
    </source>
</evidence>
<dbReference type="PANTHER" id="PTHR35718">
    <property type="entry name" value="EXPRESSED PROTEIN"/>
    <property type="match status" value="1"/>
</dbReference>
<name>A0A2C9VYT8_MANES</name>
<organism evidence="2 3">
    <name type="scientific">Manihot esculenta</name>
    <name type="common">Cassava</name>
    <name type="synonym">Jatropha manihot</name>
    <dbReference type="NCBI Taxonomy" id="3983"/>
    <lineage>
        <taxon>Eukaryota</taxon>
        <taxon>Viridiplantae</taxon>
        <taxon>Streptophyta</taxon>
        <taxon>Embryophyta</taxon>
        <taxon>Tracheophyta</taxon>
        <taxon>Spermatophyta</taxon>
        <taxon>Magnoliopsida</taxon>
        <taxon>eudicotyledons</taxon>
        <taxon>Gunneridae</taxon>
        <taxon>Pentapetalae</taxon>
        <taxon>rosids</taxon>
        <taxon>fabids</taxon>
        <taxon>Malpighiales</taxon>
        <taxon>Euphorbiaceae</taxon>
        <taxon>Crotonoideae</taxon>
        <taxon>Manihoteae</taxon>
        <taxon>Manihot</taxon>
    </lineage>
</organism>
<keyword evidence="3" id="KW-1185">Reference proteome</keyword>
<sequence>MPLRSTQQFSLTATAKNCYQYFSFKARQSNTHKAKELNMNPKVCFFLFSFLALVFAARAQERAPHGLAFENPVAFSPSAVEFFHPKTQQPNTKKPCEESSGCSPLPLAAEVEAIQTQESEASSSQKVGSRLGASGIAAIVVGLAFAVLIATGGFYVFSTRRANMNRDSSIKPDA</sequence>
<protein>
    <recommendedName>
        <fullName evidence="4">Transmembrane protein</fullName>
    </recommendedName>
</protein>
<evidence type="ECO:0008006" key="4">
    <source>
        <dbReference type="Google" id="ProtNLM"/>
    </source>
</evidence>
<dbReference type="PANTHER" id="PTHR35718:SF1">
    <property type="entry name" value="EXPRESSED PROTEIN"/>
    <property type="match status" value="1"/>
</dbReference>
<proteinExistence type="predicted"/>
<evidence type="ECO:0000256" key="1">
    <source>
        <dbReference type="SAM" id="Phobius"/>
    </source>
</evidence>
<dbReference type="EMBL" id="CM004390">
    <property type="protein sequence ID" value="OAY51625.1"/>
    <property type="molecule type" value="Genomic_DNA"/>
</dbReference>
<keyword evidence="1" id="KW-0812">Transmembrane</keyword>